<organism evidence="2 3">
    <name type="scientific">Talaromyces islandicus</name>
    <name type="common">Penicillium islandicum</name>
    <dbReference type="NCBI Taxonomy" id="28573"/>
    <lineage>
        <taxon>Eukaryota</taxon>
        <taxon>Fungi</taxon>
        <taxon>Dikarya</taxon>
        <taxon>Ascomycota</taxon>
        <taxon>Pezizomycotina</taxon>
        <taxon>Eurotiomycetes</taxon>
        <taxon>Eurotiomycetidae</taxon>
        <taxon>Eurotiales</taxon>
        <taxon>Trichocomaceae</taxon>
        <taxon>Talaromyces</taxon>
        <taxon>Talaromyces sect. Islandici</taxon>
    </lineage>
</organism>
<evidence type="ECO:0000256" key="1">
    <source>
        <dbReference type="SAM" id="MobiDB-lite"/>
    </source>
</evidence>
<accession>A0A0U1LLX2</accession>
<evidence type="ECO:0008006" key="4">
    <source>
        <dbReference type="Google" id="ProtNLM"/>
    </source>
</evidence>
<protein>
    <recommendedName>
        <fullName evidence="4">LITAF domain-containing protein</fullName>
    </recommendedName>
</protein>
<reference evidence="2 3" key="1">
    <citation type="submission" date="2015-04" db="EMBL/GenBank/DDBJ databases">
        <authorList>
            <person name="Syromyatnikov M.Y."/>
            <person name="Popov V.N."/>
        </authorList>
    </citation>
    <scope>NUCLEOTIDE SEQUENCE [LARGE SCALE GENOMIC DNA]</scope>
    <source>
        <strain evidence="2">WF-38-12</strain>
    </source>
</reference>
<evidence type="ECO:0000313" key="2">
    <source>
        <dbReference type="EMBL" id="CRG83310.1"/>
    </source>
</evidence>
<evidence type="ECO:0000313" key="3">
    <source>
        <dbReference type="Proteomes" id="UP000054383"/>
    </source>
</evidence>
<sequence length="111" mass="12167">MEKQCQNDEPQPPSYSPPEVGPSPTIIATETTAEPQQTRAERPEKTAVVSHSNATDSVVPAEAPSKSVPVLEGPRVVSLEQLNDMPQWIDCPFCHYRATTKVVEHDSSQTK</sequence>
<dbReference type="EMBL" id="CVMT01000001">
    <property type="protein sequence ID" value="CRG83310.1"/>
    <property type="molecule type" value="Genomic_DNA"/>
</dbReference>
<gene>
    <name evidence="2" type="ORF">PISL3812_00661</name>
</gene>
<dbReference type="OrthoDB" id="4227182at2759"/>
<keyword evidence="3" id="KW-1185">Reference proteome</keyword>
<dbReference type="Proteomes" id="UP000054383">
    <property type="component" value="Unassembled WGS sequence"/>
</dbReference>
<feature type="compositionally biased region" description="Pro residues" evidence="1">
    <location>
        <begin position="10"/>
        <end position="21"/>
    </location>
</feature>
<feature type="region of interest" description="Disordered" evidence="1">
    <location>
        <begin position="1"/>
        <end position="67"/>
    </location>
</feature>
<name>A0A0U1LLX2_TALIS</name>
<dbReference type="AlphaFoldDB" id="A0A0U1LLX2"/>
<proteinExistence type="predicted"/>
<feature type="compositionally biased region" description="Polar residues" evidence="1">
    <location>
        <begin position="26"/>
        <end position="38"/>
    </location>
</feature>